<evidence type="ECO:0000313" key="2">
    <source>
        <dbReference type="EMBL" id="MBA2795073.1"/>
    </source>
</evidence>
<name>A0A4U9Z3D2_STRPO</name>
<dbReference type="PANTHER" id="PTHR38041">
    <property type="entry name" value="CHORISMATE MUTASE"/>
    <property type="match status" value="1"/>
</dbReference>
<dbReference type="InterPro" id="IPR002701">
    <property type="entry name" value="CM_II_prokaryot"/>
</dbReference>
<sequence length="92" mass="10982">MDLEQLRREIDYIDAQLVILLEKRMDLINQVAAYKKREQIEVLNQKRETTILETVSKSIQNADYEKTILATFESIMAYSRLYQCQRLTHDKD</sequence>
<dbReference type="SMART" id="SM00830">
    <property type="entry name" value="CM_2"/>
    <property type="match status" value="1"/>
</dbReference>
<dbReference type="PROSITE" id="PS51168">
    <property type="entry name" value="CHORISMATE_MUT_2"/>
    <property type="match status" value="1"/>
</dbReference>
<dbReference type="Pfam" id="PF01817">
    <property type="entry name" value="CM_2"/>
    <property type="match status" value="1"/>
</dbReference>
<protein>
    <submittedName>
        <fullName evidence="2">Chorismate mutase</fullName>
        <ecNumber evidence="2">5.4.99.5</ecNumber>
    </submittedName>
</protein>
<proteinExistence type="predicted"/>
<reference evidence="2 3" key="1">
    <citation type="submission" date="2020-07" db="EMBL/GenBank/DDBJ databases">
        <title>Molecular and genomic characterization of Streptococcus porcinus isolated from diseased swine in Brazil.</title>
        <authorList>
            <person name="Moreno L.Z."/>
            <person name="Matajira C.E.C."/>
            <person name="Poor A.P."/>
            <person name="Dutra M.C."/>
            <person name="Moreno A.M."/>
        </authorList>
    </citation>
    <scope>NUCLEOTIDE SEQUENCE [LARGE SCALE GENOMIC DNA]</scope>
    <source>
        <strain evidence="2 3">SP0816-2</strain>
    </source>
</reference>
<dbReference type="InterPro" id="IPR011279">
    <property type="entry name" value="Chorismate_mutase_GmP"/>
</dbReference>
<dbReference type="SUPFAM" id="SSF48600">
    <property type="entry name" value="Chorismate mutase II"/>
    <property type="match status" value="1"/>
</dbReference>
<dbReference type="Gene3D" id="1.20.59.10">
    <property type="entry name" value="Chorismate mutase"/>
    <property type="match status" value="1"/>
</dbReference>
<dbReference type="NCBIfam" id="TIGR01805">
    <property type="entry name" value="CM_mono_grmpos"/>
    <property type="match status" value="1"/>
</dbReference>
<dbReference type="InterPro" id="IPR036979">
    <property type="entry name" value="CM_dom_sf"/>
</dbReference>
<organism evidence="2 3">
    <name type="scientific">Streptococcus porcinus</name>
    <dbReference type="NCBI Taxonomy" id="1340"/>
    <lineage>
        <taxon>Bacteria</taxon>
        <taxon>Bacillati</taxon>
        <taxon>Bacillota</taxon>
        <taxon>Bacilli</taxon>
        <taxon>Lactobacillales</taxon>
        <taxon>Streptococcaceae</taxon>
        <taxon>Streptococcus</taxon>
    </lineage>
</organism>
<dbReference type="EC" id="5.4.99.5" evidence="2"/>
<dbReference type="PANTHER" id="PTHR38041:SF1">
    <property type="entry name" value="CHORISMATE MUTASE"/>
    <property type="match status" value="1"/>
</dbReference>
<dbReference type="GO" id="GO:0046417">
    <property type="term" value="P:chorismate metabolic process"/>
    <property type="evidence" value="ECO:0007669"/>
    <property type="project" value="InterPro"/>
</dbReference>
<keyword evidence="1 2" id="KW-0413">Isomerase</keyword>
<evidence type="ECO:0000256" key="1">
    <source>
        <dbReference type="ARBA" id="ARBA00023235"/>
    </source>
</evidence>
<dbReference type="AlphaFoldDB" id="A0A4U9Z3D2"/>
<accession>A0A4U9Z3D2</accession>
<dbReference type="InterPro" id="IPR036263">
    <property type="entry name" value="Chorismate_II_sf"/>
</dbReference>
<comment type="caution">
    <text evidence="2">The sequence shown here is derived from an EMBL/GenBank/DDBJ whole genome shotgun (WGS) entry which is preliminary data.</text>
</comment>
<gene>
    <name evidence="2" type="ORF">H1B29_00985</name>
</gene>
<dbReference type="GO" id="GO:0009697">
    <property type="term" value="P:salicylic acid biosynthetic process"/>
    <property type="evidence" value="ECO:0007669"/>
    <property type="project" value="TreeGrafter"/>
</dbReference>
<dbReference type="GO" id="GO:0004106">
    <property type="term" value="F:chorismate mutase activity"/>
    <property type="evidence" value="ECO:0007669"/>
    <property type="project" value="UniProtKB-EC"/>
</dbReference>
<dbReference type="RefSeq" id="WP_138082315.1">
    <property type="nucleotide sequence ID" value="NZ_JACEGE010000002.1"/>
</dbReference>
<dbReference type="Proteomes" id="UP000524462">
    <property type="component" value="Unassembled WGS sequence"/>
</dbReference>
<dbReference type="InterPro" id="IPR051331">
    <property type="entry name" value="Chorismate_mutase-related"/>
</dbReference>
<evidence type="ECO:0000313" key="3">
    <source>
        <dbReference type="Proteomes" id="UP000524462"/>
    </source>
</evidence>
<dbReference type="EMBL" id="JACEGE010000002">
    <property type="protein sequence ID" value="MBA2795073.1"/>
    <property type="molecule type" value="Genomic_DNA"/>
</dbReference>